<evidence type="ECO:0000256" key="6">
    <source>
        <dbReference type="ARBA" id="ARBA00023136"/>
    </source>
</evidence>
<dbReference type="SUPFAM" id="SSF82861">
    <property type="entry name" value="Mechanosensitive channel protein MscS (YggB), transmembrane region"/>
    <property type="match status" value="1"/>
</dbReference>
<feature type="transmembrane region" description="Helical" evidence="8">
    <location>
        <begin position="377"/>
        <end position="399"/>
    </location>
</feature>
<dbReference type="InterPro" id="IPR010903">
    <property type="entry name" value="DUF1517"/>
</dbReference>
<dbReference type="PANTHER" id="PTHR30566:SF5">
    <property type="entry name" value="MECHANOSENSITIVE ION CHANNEL PROTEIN 1, MITOCHONDRIAL-RELATED"/>
    <property type="match status" value="1"/>
</dbReference>
<evidence type="ECO:0000256" key="2">
    <source>
        <dbReference type="ARBA" id="ARBA00008017"/>
    </source>
</evidence>
<dbReference type="Pfam" id="PF07466">
    <property type="entry name" value="DUF1517"/>
    <property type="match status" value="1"/>
</dbReference>
<dbReference type="OrthoDB" id="567160at2759"/>
<dbReference type="SUPFAM" id="SSF50182">
    <property type="entry name" value="Sm-like ribonucleoproteins"/>
    <property type="match status" value="1"/>
</dbReference>
<evidence type="ECO:0000313" key="10">
    <source>
        <dbReference type="EMBL" id="TXG62921.1"/>
    </source>
</evidence>
<evidence type="ECO:0000256" key="8">
    <source>
        <dbReference type="SAM" id="Phobius"/>
    </source>
</evidence>
<gene>
    <name evidence="10" type="ORF">EZV62_009915</name>
</gene>
<evidence type="ECO:0000259" key="9">
    <source>
        <dbReference type="Pfam" id="PF00924"/>
    </source>
</evidence>
<comment type="subcellular location">
    <subcellularLocation>
        <location evidence="1">Membrane</location>
        <topology evidence="1">Multi-pass membrane protein</topology>
    </subcellularLocation>
</comment>
<keyword evidence="3 8" id="KW-0812">Transmembrane</keyword>
<keyword evidence="7" id="KW-0407">Ion channel</keyword>
<organism evidence="10 11">
    <name type="scientific">Acer yangbiense</name>
    <dbReference type="NCBI Taxonomy" id="1000413"/>
    <lineage>
        <taxon>Eukaryota</taxon>
        <taxon>Viridiplantae</taxon>
        <taxon>Streptophyta</taxon>
        <taxon>Embryophyta</taxon>
        <taxon>Tracheophyta</taxon>
        <taxon>Spermatophyta</taxon>
        <taxon>Magnoliopsida</taxon>
        <taxon>eudicotyledons</taxon>
        <taxon>Gunneridae</taxon>
        <taxon>Pentapetalae</taxon>
        <taxon>rosids</taxon>
        <taxon>malvids</taxon>
        <taxon>Sapindales</taxon>
        <taxon>Sapindaceae</taxon>
        <taxon>Hippocastanoideae</taxon>
        <taxon>Acereae</taxon>
        <taxon>Acer</taxon>
    </lineage>
</organism>
<name>A0A5C7I0S8_9ROSI</name>
<keyword evidence="5" id="KW-0813">Transport</keyword>
<feature type="domain" description="Mechanosensitive ion channel MscS" evidence="9">
    <location>
        <begin position="555"/>
        <end position="622"/>
    </location>
</feature>
<evidence type="ECO:0000256" key="5">
    <source>
        <dbReference type="ARBA" id="ARBA00023065"/>
    </source>
</evidence>
<keyword evidence="6 8" id="KW-0472">Membrane</keyword>
<dbReference type="Pfam" id="PF00924">
    <property type="entry name" value="MS_channel_2nd"/>
    <property type="match status" value="1"/>
</dbReference>
<dbReference type="Gene3D" id="1.10.287.1260">
    <property type="match status" value="1"/>
</dbReference>
<keyword evidence="11" id="KW-1185">Reference proteome</keyword>
<dbReference type="AlphaFoldDB" id="A0A5C7I0S8"/>
<feature type="transmembrane region" description="Helical" evidence="8">
    <location>
        <begin position="441"/>
        <end position="460"/>
    </location>
</feature>
<reference evidence="11" key="1">
    <citation type="journal article" date="2019" name="Gigascience">
        <title>De novo genome assembly of the endangered Acer yangbiense, a plant species with extremely small populations endemic to Yunnan Province, China.</title>
        <authorList>
            <person name="Yang J."/>
            <person name="Wariss H.M."/>
            <person name="Tao L."/>
            <person name="Zhang R."/>
            <person name="Yun Q."/>
            <person name="Hollingsworth P."/>
            <person name="Dao Z."/>
            <person name="Luo G."/>
            <person name="Guo H."/>
            <person name="Ma Y."/>
            <person name="Sun W."/>
        </authorList>
    </citation>
    <scope>NUCLEOTIDE SEQUENCE [LARGE SCALE GENOMIC DNA]</scope>
    <source>
        <strain evidence="11">cv. Malutang</strain>
    </source>
</reference>
<evidence type="ECO:0000313" key="11">
    <source>
        <dbReference type="Proteomes" id="UP000323000"/>
    </source>
</evidence>
<protein>
    <recommendedName>
        <fullName evidence="9">Mechanosensitive ion channel MscS domain-containing protein</fullName>
    </recommendedName>
</protein>
<dbReference type="GO" id="GO:0016020">
    <property type="term" value="C:membrane"/>
    <property type="evidence" value="ECO:0007669"/>
    <property type="project" value="UniProtKB-SubCell"/>
</dbReference>
<dbReference type="InterPro" id="IPR023408">
    <property type="entry name" value="MscS_beta-dom_sf"/>
</dbReference>
<dbReference type="GO" id="GO:0034220">
    <property type="term" value="P:monoatomic ion transmembrane transport"/>
    <property type="evidence" value="ECO:0007669"/>
    <property type="project" value="UniProtKB-KW"/>
</dbReference>
<keyword evidence="4 8" id="KW-1133">Transmembrane helix</keyword>
<evidence type="ECO:0000256" key="4">
    <source>
        <dbReference type="ARBA" id="ARBA00022989"/>
    </source>
</evidence>
<evidence type="ECO:0000256" key="1">
    <source>
        <dbReference type="ARBA" id="ARBA00004141"/>
    </source>
</evidence>
<dbReference type="EMBL" id="VAHF01000004">
    <property type="protein sequence ID" value="TXG62921.1"/>
    <property type="molecule type" value="Genomic_DNA"/>
</dbReference>
<keyword evidence="5" id="KW-0406">Ion transport</keyword>
<dbReference type="InterPro" id="IPR006685">
    <property type="entry name" value="MscS_channel_2nd"/>
</dbReference>
<dbReference type="InterPro" id="IPR010920">
    <property type="entry name" value="LSM_dom_sf"/>
</dbReference>
<dbReference type="Proteomes" id="UP000323000">
    <property type="component" value="Chromosome 4"/>
</dbReference>
<comment type="caution">
    <text evidence="10">The sequence shown here is derived from an EMBL/GenBank/DDBJ whole genome shotgun (WGS) entry which is preliminary data.</text>
</comment>
<proteinExistence type="inferred from homology"/>
<dbReference type="Gene3D" id="2.30.30.60">
    <property type="match status" value="1"/>
</dbReference>
<evidence type="ECO:0000256" key="3">
    <source>
        <dbReference type="ARBA" id="ARBA00022692"/>
    </source>
</evidence>
<feature type="transmembrane region" description="Helical" evidence="8">
    <location>
        <begin position="466"/>
        <end position="483"/>
    </location>
</feature>
<dbReference type="InterPro" id="IPR011014">
    <property type="entry name" value="MscS_channel_TM-2"/>
</dbReference>
<evidence type="ECO:0000256" key="7">
    <source>
        <dbReference type="ARBA" id="ARBA00023303"/>
    </source>
</evidence>
<comment type="similarity">
    <text evidence="2">Belongs to the MscS (TC 1.A.23) family.</text>
</comment>
<accession>A0A5C7I0S8</accession>
<sequence length="725" mass="79727">MLIAPPNAVTRSVKAPVPRHDAVTQSARVHVPRRDAITRSVKVPVPQRDAITRSGGAHTRIIKIQVQVCNSIKDAKKFFKKLSDEEREKFDKETVVNLNDTKYKSEVDTNSPTTINNVRVADTYMVVTILVAAKGKGTLNFPSSIRSANHLKRALEDLEYISKSAEIQAVNVFWTPQDENETMSLVVMAGRRFSILKSRLFQSCNSYLKHGRYADQAHVKLSYALVNNNNYQKSEVQSAVNFSNTHLIGLASVASSVNTQSYKFKPISTFAPTSTNFGSRSATSLVSISPFCSYRSYSSSSSGSKVEKPENFDVTTASSRNEVDVGDSGAVGSDWADRLKDVWQSAVDAITYTGQKAQEASDILTPYIQQSLDTHPYLRNVVVPISCYFTGTILAWVVMPRILKRFHKYSMQGPASVLPGSLSMTQVPYEKSFWGALEDPVRYLITFMAFVQIGTMVAPTTIASQYLSQAWRGAIILSFVWFLHRWKTNVFSRALTSQSFVGLDKEKMLTLDKVSSVGLFAVGAMALAEACGVAVHSILTVGGIGGVATAFAAKDILGNVLSGLSMQFTKPFSLGDTIKAGSIEGQVVEMGLTTTSLLNAEKFPVSVPNSMFSSQVIVNKSRAQWRSMATIIPIEINDFDSIPKISEDIKSFLRSNSKVFLGKEVPYCYLSRIESSFAELTLGCNLKNMGKDELYSTQQDILLQSVRIIKEHGGSLGSTYKELIS</sequence>
<dbReference type="PANTHER" id="PTHR30566">
    <property type="entry name" value="YNAI-RELATED MECHANOSENSITIVE ION CHANNEL"/>
    <property type="match status" value="1"/>
</dbReference>